<dbReference type="PANTHER" id="PTHR14003:SF23">
    <property type="entry name" value="ZINC FINGER PROTEIN 143"/>
    <property type="match status" value="1"/>
</dbReference>
<evidence type="ECO:0000256" key="7">
    <source>
        <dbReference type="ARBA" id="ARBA00023015"/>
    </source>
</evidence>
<comment type="similarity">
    <text evidence="2">Belongs to the krueppel C2H2-type zinc-finger protein family.</text>
</comment>
<evidence type="ECO:0000256" key="4">
    <source>
        <dbReference type="ARBA" id="ARBA00022737"/>
    </source>
</evidence>
<evidence type="ECO:0000313" key="14">
    <source>
        <dbReference type="EMBL" id="CAE1245003.1"/>
    </source>
</evidence>
<keyword evidence="15" id="KW-1185">Reference proteome</keyword>
<reference evidence="14" key="1">
    <citation type="submission" date="2021-01" db="EMBL/GenBank/DDBJ databases">
        <authorList>
            <person name="Li R."/>
            <person name="Bekaert M."/>
        </authorList>
    </citation>
    <scope>NUCLEOTIDE SEQUENCE</scope>
    <source>
        <strain evidence="14">Farmed</strain>
    </source>
</reference>
<dbReference type="EMBL" id="CAHIKZ030000917">
    <property type="protein sequence ID" value="CAE1245003.1"/>
    <property type="molecule type" value="Genomic_DNA"/>
</dbReference>
<evidence type="ECO:0000256" key="5">
    <source>
        <dbReference type="ARBA" id="ARBA00022771"/>
    </source>
</evidence>
<dbReference type="InterPro" id="IPR013087">
    <property type="entry name" value="Znf_C2H2_type"/>
</dbReference>
<evidence type="ECO:0000256" key="8">
    <source>
        <dbReference type="ARBA" id="ARBA00023125"/>
    </source>
</evidence>
<comment type="subcellular location">
    <subcellularLocation>
        <location evidence="1">Nucleus</location>
    </subcellularLocation>
</comment>
<keyword evidence="5 11" id="KW-0863">Zinc-finger</keyword>
<dbReference type="GO" id="GO:0000785">
    <property type="term" value="C:chromatin"/>
    <property type="evidence" value="ECO:0007669"/>
    <property type="project" value="TreeGrafter"/>
</dbReference>
<evidence type="ECO:0000256" key="6">
    <source>
        <dbReference type="ARBA" id="ARBA00022833"/>
    </source>
</evidence>
<gene>
    <name evidence="14" type="ORF">SPHA_24555</name>
</gene>
<evidence type="ECO:0000256" key="1">
    <source>
        <dbReference type="ARBA" id="ARBA00004123"/>
    </source>
</evidence>
<dbReference type="FunFam" id="3.30.160.60:FF:000690">
    <property type="entry name" value="Zinc finger protein 354C"/>
    <property type="match status" value="1"/>
</dbReference>
<dbReference type="SUPFAM" id="SSF57667">
    <property type="entry name" value="beta-beta-alpha zinc fingers"/>
    <property type="match status" value="2"/>
</dbReference>
<keyword evidence="4" id="KW-0677">Repeat</keyword>
<dbReference type="Gene3D" id="3.30.160.60">
    <property type="entry name" value="Classic Zinc Finger"/>
    <property type="match status" value="4"/>
</dbReference>
<keyword evidence="10" id="KW-0539">Nucleus</keyword>
<evidence type="ECO:0000256" key="11">
    <source>
        <dbReference type="PROSITE-ProRule" id="PRU00042"/>
    </source>
</evidence>
<feature type="region of interest" description="Disordered" evidence="12">
    <location>
        <begin position="150"/>
        <end position="175"/>
    </location>
</feature>
<evidence type="ECO:0000259" key="13">
    <source>
        <dbReference type="PROSITE" id="PS50157"/>
    </source>
</evidence>
<dbReference type="GO" id="GO:0000978">
    <property type="term" value="F:RNA polymerase II cis-regulatory region sequence-specific DNA binding"/>
    <property type="evidence" value="ECO:0007669"/>
    <property type="project" value="TreeGrafter"/>
</dbReference>
<keyword evidence="3" id="KW-0479">Metal-binding</keyword>
<evidence type="ECO:0000256" key="9">
    <source>
        <dbReference type="ARBA" id="ARBA00023163"/>
    </source>
</evidence>
<dbReference type="FunFam" id="3.30.160.60:FF:000151">
    <property type="entry name" value="Zinc finger and SCAN domain-containing 21"/>
    <property type="match status" value="1"/>
</dbReference>
<dbReference type="Proteomes" id="UP000597762">
    <property type="component" value="Unassembled WGS sequence"/>
</dbReference>
<dbReference type="GO" id="GO:0000981">
    <property type="term" value="F:DNA-binding transcription factor activity, RNA polymerase II-specific"/>
    <property type="evidence" value="ECO:0007669"/>
    <property type="project" value="TreeGrafter"/>
</dbReference>
<name>A0A812BZL3_ACAPH</name>
<feature type="domain" description="C2H2-type" evidence="13">
    <location>
        <begin position="239"/>
        <end position="266"/>
    </location>
</feature>
<feature type="domain" description="C2H2-type" evidence="13">
    <location>
        <begin position="183"/>
        <end position="210"/>
    </location>
</feature>
<comment type="caution">
    <text evidence="14">The sequence shown here is derived from an EMBL/GenBank/DDBJ whole genome shotgun (WGS) entry which is preliminary data.</text>
</comment>
<protein>
    <submittedName>
        <fullName evidence="14">KRAB</fullName>
    </submittedName>
</protein>
<accession>A0A812BZL3</accession>
<feature type="domain" description="C2H2-type" evidence="13">
    <location>
        <begin position="64"/>
        <end position="91"/>
    </location>
</feature>
<keyword evidence="9" id="KW-0804">Transcription</keyword>
<dbReference type="Pfam" id="PF00096">
    <property type="entry name" value="zf-C2H2"/>
    <property type="match status" value="4"/>
</dbReference>
<evidence type="ECO:0000313" key="15">
    <source>
        <dbReference type="Proteomes" id="UP000597762"/>
    </source>
</evidence>
<feature type="domain" description="C2H2-type" evidence="13">
    <location>
        <begin position="211"/>
        <end position="238"/>
    </location>
</feature>
<keyword evidence="7" id="KW-0805">Transcription regulation</keyword>
<keyword evidence="6" id="KW-0862">Zinc</keyword>
<evidence type="ECO:0000256" key="3">
    <source>
        <dbReference type="ARBA" id="ARBA00022723"/>
    </source>
</evidence>
<keyword evidence="8" id="KW-0238">DNA-binding</keyword>
<feature type="domain" description="C2H2-type" evidence="13">
    <location>
        <begin position="267"/>
        <end position="291"/>
    </location>
</feature>
<proteinExistence type="inferred from homology"/>
<dbReference type="GO" id="GO:0031519">
    <property type="term" value="C:PcG protein complex"/>
    <property type="evidence" value="ECO:0007669"/>
    <property type="project" value="TreeGrafter"/>
</dbReference>
<dbReference type="GO" id="GO:0005667">
    <property type="term" value="C:transcription regulator complex"/>
    <property type="evidence" value="ECO:0007669"/>
    <property type="project" value="TreeGrafter"/>
</dbReference>
<dbReference type="GO" id="GO:0008270">
    <property type="term" value="F:zinc ion binding"/>
    <property type="evidence" value="ECO:0007669"/>
    <property type="project" value="UniProtKB-KW"/>
</dbReference>
<evidence type="ECO:0000256" key="12">
    <source>
        <dbReference type="SAM" id="MobiDB-lite"/>
    </source>
</evidence>
<dbReference type="PANTHER" id="PTHR14003">
    <property type="entry name" value="TRANSCRIPTIONAL REPRESSOR PROTEIN YY"/>
    <property type="match status" value="1"/>
</dbReference>
<dbReference type="AlphaFoldDB" id="A0A812BZL3"/>
<dbReference type="InterPro" id="IPR036236">
    <property type="entry name" value="Znf_C2H2_sf"/>
</dbReference>
<organism evidence="14 15">
    <name type="scientific">Acanthosepion pharaonis</name>
    <name type="common">Pharaoh cuttlefish</name>
    <name type="synonym">Sepia pharaonis</name>
    <dbReference type="NCBI Taxonomy" id="158019"/>
    <lineage>
        <taxon>Eukaryota</taxon>
        <taxon>Metazoa</taxon>
        <taxon>Spiralia</taxon>
        <taxon>Lophotrochozoa</taxon>
        <taxon>Mollusca</taxon>
        <taxon>Cephalopoda</taxon>
        <taxon>Coleoidea</taxon>
        <taxon>Decapodiformes</taxon>
        <taxon>Sepiida</taxon>
        <taxon>Sepiina</taxon>
        <taxon>Sepiidae</taxon>
        <taxon>Acanthosepion</taxon>
    </lineage>
</organism>
<dbReference type="OrthoDB" id="3437960at2759"/>
<dbReference type="SMART" id="SM00355">
    <property type="entry name" value="ZnF_C2H2"/>
    <property type="match status" value="5"/>
</dbReference>
<evidence type="ECO:0000256" key="10">
    <source>
        <dbReference type="ARBA" id="ARBA00023242"/>
    </source>
</evidence>
<dbReference type="PROSITE" id="PS00028">
    <property type="entry name" value="ZINC_FINGER_C2H2_1"/>
    <property type="match status" value="5"/>
</dbReference>
<dbReference type="FunFam" id="3.30.160.60:FF:000646">
    <property type="entry name" value="Myeloid zinc finger 1"/>
    <property type="match status" value="1"/>
</dbReference>
<dbReference type="PROSITE" id="PS50157">
    <property type="entry name" value="ZINC_FINGER_C2H2_2"/>
    <property type="match status" value="5"/>
</dbReference>
<sequence length="291" mass="32279">MCHKEFASLNKRMEVPQSTMRSEDCTCGTNSSEWLPDVKKQFPSYIYSNPFAEVSKNDRNEEIQHCSVCMKGFYNPHDLQEHERTHMGGTLSTNGDRVAGDIGHHTSSSPNCEMLRGGSAAGGICPHITDCENNSGDEGRSHSDLCLHSNATDKGGGTSASSLRIGRNNGKRLSEASSTTATYPCDLCGEKFNLRGNMVKHKKMHEGQRPFACPVCGKEFSLRGNMKKHQAIHEGTKPFNCDICGRQFSLRGNLQQHQVVHTGAKPFNCSICGRQFSLRGNMEKHKRIHNY</sequence>
<evidence type="ECO:0000256" key="2">
    <source>
        <dbReference type="ARBA" id="ARBA00006991"/>
    </source>
</evidence>